<feature type="domain" description="LIM zinc-binding" evidence="5">
    <location>
        <begin position="170"/>
        <end position="218"/>
    </location>
</feature>
<dbReference type="PROSITE" id="PS50023">
    <property type="entry name" value="LIM_DOMAIN_2"/>
    <property type="match status" value="1"/>
</dbReference>
<evidence type="ECO:0000259" key="5">
    <source>
        <dbReference type="PROSITE" id="PS50023"/>
    </source>
</evidence>
<dbReference type="GO" id="GO:0043130">
    <property type="term" value="F:ubiquitin binding"/>
    <property type="evidence" value="ECO:0007669"/>
    <property type="project" value="TreeGrafter"/>
</dbReference>
<dbReference type="PROSITE" id="PS50330">
    <property type="entry name" value="UIM"/>
    <property type="match status" value="2"/>
</dbReference>
<evidence type="ECO:0000256" key="1">
    <source>
        <dbReference type="ARBA" id="ARBA00022723"/>
    </source>
</evidence>
<evidence type="ECO:0000313" key="6">
    <source>
        <dbReference type="EnsemblPlants" id="AET4Gv20144100.9"/>
    </source>
</evidence>
<sequence>MHKMSRHPPRDRHPPKDRHPPRDRHHRLNKIDFHHRVDKMDLHPPIKKYMGWLSKVVKSSVNKVIRGQYDGNFSEGYSTQHATSHGTHTSDNEDIDRAIALSLSEEGQRKGKAIDTDDHLEEDEELARALQESLKDKHPLRQKIPAGGVHSDSTPATSLLPDILPSSRSRVCAGCKTPLGHGQFLSCMDSVWHPQCFRCSACSEPISDSEVQKLTHLI</sequence>
<dbReference type="Pfam" id="PF00412">
    <property type="entry name" value="LIM"/>
    <property type="match status" value="1"/>
</dbReference>
<dbReference type="Proteomes" id="UP000015105">
    <property type="component" value="Chromosome 4D"/>
</dbReference>
<dbReference type="PANTHER" id="PTHR24209">
    <property type="entry name" value="PROTEIN DA1-RELATED 2"/>
    <property type="match status" value="1"/>
</dbReference>
<dbReference type="AlphaFoldDB" id="A0A453HCF1"/>
<dbReference type="SMART" id="SM00132">
    <property type="entry name" value="LIM"/>
    <property type="match status" value="1"/>
</dbReference>
<dbReference type="SUPFAM" id="SSF57716">
    <property type="entry name" value="Glucocorticoid receptor-like (DNA-binding domain)"/>
    <property type="match status" value="1"/>
</dbReference>
<dbReference type="Pfam" id="PF23625">
    <property type="entry name" value="UIM_2"/>
    <property type="match status" value="2"/>
</dbReference>
<dbReference type="Gramene" id="AET4Gv20144100.22">
    <property type="protein sequence ID" value="AET4Gv20144100.22"/>
    <property type="gene ID" value="AET4Gv20144100"/>
</dbReference>
<reference evidence="7" key="2">
    <citation type="journal article" date="2017" name="Nat. Plants">
        <title>The Aegilops tauschii genome reveals multiple impacts of transposons.</title>
        <authorList>
            <person name="Zhao G."/>
            <person name="Zou C."/>
            <person name="Li K."/>
            <person name="Wang K."/>
            <person name="Li T."/>
            <person name="Gao L."/>
            <person name="Zhang X."/>
            <person name="Wang H."/>
            <person name="Yang Z."/>
            <person name="Liu X."/>
            <person name="Jiang W."/>
            <person name="Mao L."/>
            <person name="Kong X."/>
            <person name="Jiao Y."/>
            <person name="Jia J."/>
        </authorList>
    </citation>
    <scope>NUCLEOTIDE SEQUENCE [LARGE SCALE GENOMIC DNA]</scope>
    <source>
        <strain evidence="7">cv. AL8/78</strain>
    </source>
</reference>
<keyword evidence="2 3" id="KW-0862">Zinc</keyword>
<dbReference type="Gramene" id="AET4Gv20144100.13">
    <property type="protein sequence ID" value="AET4Gv20144100.13"/>
    <property type="gene ID" value="AET4Gv20144100"/>
</dbReference>
<evidence type="ECO:0000313" key="7">
    <source>
        <dbReference type="Proteomes" id="UP000015105"/>
    </source>
</evidence>
<dbReference type="GO" id="GO:0046872">
    <property type="term" value="F:metal ion binding"/>
    <property type="evidence" value="ECO:0007669"/>
    <property type="project" value="UniProtKB-KW"/>
</dbReference>
<dbReference type="PANTHER" id="PTHR24209:SF12">
    <property type="entry name" value="DOMAIN-CONTAINING PROTEIN, PUTATIVE, EXPRESSED-RELATED"/>
    <property type="match status" value="1"/>
</dbReference>
<dbReference type="EnsemblPlants" id="AET4Gv20144100.13">
    <property type="protein sequence ID" value="AET4Gv20144100.13"/>
    <property type="gene ID" value="AET4Gv20144100"/>
</dbReference>
<reference evidence="7" key="1">
    <citation type="journal article" date="2014" name="Science">
        <title>Ancient hybridizations among the ancestral genomes of bread wheat.</title>
        <authorList>
            <consortium name="International Wheat Genome Sequencing Consortium,"/>
            <person name="Marcussen T."/>
            <person name="Sandve S.R."/>
            <person name="Heier L."/>
            <person name="Spannagl M."/>
            <person name="Pfeifer M."/>
            <person name="Jakobsen K.S."/>
            <person name="Wulff B.B."/>
            <person name="Steuernagel B."/>
            <person name="Mayer K.F."/>
            <person name="Olsen O.A."/>
        </authorList>
    </citation>
    <scope>NUCLEOTIDE SEQUENCE [LARGE SCALE GENOMIC DNA]</scope>
    <source>
        <strain evidence="7">cv. AL8/78</strain>
    </source>
</reference>
<dbReference type="Gene3D" id="2.10.110.10">
    <property type="entry name" value="Cysteine Rich Protein"/>
    <property type="match status" value="1"/>
</dbReference>
<reference evidence="6" key="5">
    <citation type="journal article" date="2021" name="G3 (Bethesda)">
        <title>Aegilops tauschii genome assembly Aet v5.0 features greater sequence contiguity and improved annotation.</title>
        <authorList>
            <person name="Wang L."/>
            <person name="Zhu T."/>
            <person name="Rodriguez J.C."/>
            <person name="Deal K.R."/>
            <person name="Dubcovsky J."/>
            <person name="McGuire P.E."/>
            <person name="Lux T."/>
            <person name="Spannagl M."/>
            <person name="Mayer K.F.X."/>
            <person name="Baldrich P."/>
            <person name="Meyers B.C."/>
            <person name="Huo N."/>
            <person name="Gu Y.Q."/>
            <person name="Zhou H."/>
            <person name="Devos K.M."/>
            <person name="Bennetzen J.L."/>
            <person name="Unver T."/>
            <person name="Budak H."/>
            <person name="Gulick P.J."/>
            <person name="Galiba G."/>
            <person name="Kalapos B."/>
            <person name="Nelson D.R."/>
            <person name="Li P."/>
            <person name="You F.M."/>
            <person name="Luo M.C."/>
            <person name="Dvorak J."/>
        </authorList>
    </citation>
    <scope>NUCLEOTIDE SEQUENCE [LARGE SCALE GENOMIC DNA]</scope>
    <source>
        <strain evidence="6">cv. AL8/78</strain>
    </source>
</reference>
<keyword evidence="3" id="KW-0440">LIM domain</keyword>
<keyword evidence="1 3" id="KW-0479">Metal-binding</keyword>
<feature type="compositionally biased region" description="Basic and acidic residues" evidence="4">
    <location>
        <begin position="11"/>
        <end position="20"/>
    </location>
</feature>
<reference evidence="6" key="3">
    <citation type="journal article" date="2017" name="Nature">
        <title>Genome sequence of the progenitor of the wheat D genome Aegilops tauschii.</title>
        <authorList>
            <person name="Luo M.C."/>
            <person name="Gu Y.Q."/>
            <person name="Puiu D."/>
            <person name="Wang H."/>
            <person name="Twardziok S.O."/>
            <person name="Deal K.R."/>
            <person name="Huo N."/>
            <person name="Zhu T."/>
            <person name="Wang L."/>
            <person name="Wang Y."/>
            <person name="McGuire P.E."/>
            <person name="Liu S."/>
            <person name="Long H."/>
            <person name="Ramasamy R.K."/>
            <person name="Rodriguez J.C."/>
            <person name="Van S.L."/>
            <person name="Yuan L."/>
            <person name="Wang Z."/>
            <person name="Xia Z."/>
            <person name="Xiao L."/>
            <person name="Anderson O.D."/>
            <person name="Ouyang S."/>
            <person name="Liang Y."/>
            <person name="Zimin A.V."/>
            <person name="Pertea G."/>
            <person name="Qi P."/>
            <person name="Bennetzen J.L."/>
            <person name="Dai X."/>
            <person name="Dawson M.W."/>
            <person name="Muller H.G."/>
            <person name="Kugler K."/>
            <person name="Rivarola-Duarte L."/>
            <person name="Spannagl M."/>
            <person name="Mayer K.F.X."/>
            <person name="Lu F.H."/>
            <person name="Bevan M.W."/>
            <person name="Leroy P."/>
            <person name="Li P."/>
            <person name="You F.M."/>
            <person name="Sun Q."/>
            <person name="Liu Z."/>
            <person name="Lyons E."/>
            <person name="Wicker T."/>
            <person name="Salzberg S.L."/>
            <person name="Devos K.M."/>
            <person name="Dvorak J."/>
        </authorList>
    </citation>
    <scope>NUCLEOTIDE SEQUENCE [LARGE SCALE GENOMIC DNA]</scope>
    <source>
        <strain evidence="6">cv. AL8/78</strain>
    </source>
</reference>
<accession>A0A453HCF1</accession>
<evidence type="ECO:0000256" key="2">
    <source>
        <dbReference type="ARBA" id="ARBA00022833"/>
    </source>
</evidence>
<keyword evidence="7" id="KW-1185">Reference proteome</keyword>
<dbReference type="InterPro" id="IPR001781">
    <property type="entry name" value="Znf_LIM"/>
</dbReference>
<feature type="compositionally biased region" description="Basic residues" evidence="4">
    <location>
        <begin position="1"/>
        <end position="10"/>
    </location>
</feature>
<proteinExistence type="predicted"/>
<name>A0A453HCF1_AEGTS</name>
<dbReference type="EnsemblPlants" id="AET4Gv20144100.22">
    <property type="protein sequence ID" value="AET4Gv20144100.22"/>
    <property type="gene ID" value="AET4Gv20144100"/>
</dbReference>
<dbReference type="InterPro" id="IPR045218">
    <property type="entry name" value="DA1-like"/>
</dbReference>
<dbReference type="InterPro" id="IPR003903">
    <property type="entry name" value="UIM_dom"/>
</dbReference>
<evidence type="ECO:0000256" key="3">
    <source>
        <dbReference type="PROSITE-ProRule" id="PRU00125"/>
    </source>
</evidence>
<evidence type="ECO:0000256" key="4">
    <source>
        <dbReference type="SAM" id="MobiDB-lite"/>
    </source>
</evidence>
<dbReference type="PROSITE" id="PS00478">
    <property type="entry name" value="LIM_DOMAIN_1"/>
    <property type="match status" value="1"/>
</dbReference>
<feature type="region of interest" description="Disordered" evidence="4">
    <location>
        <begin position="1"/>
        <end position="26"/>
    </location>
</feature>
<dbReference type="SMART" id="SM00726">
    <property type="entry name" value="UIM"/>
    <property type="match status" value="2"/>
</dbReference>
<dbReference type="CDD" id="cd09396">
    <property type="entry name" value="LIM_DA1"/>
    <property type="match status" value="1"/>
</dbReference>
<dbReference type="Gramene" id="AET4Gv20144100.9">
    <property type="protein sequence ID" value="AET4Gv20144100.9"/>
    <property type="gene ID" value="AET4Gv20144100"/>
</dbReference>
<protein>
    <recommendedName>
        <fullName evidence="5">LIM zinc-binding domain-containing protein</fullName>
    </recommendedName>
</protein>
<dbReference type="EnsemblPlants" id="AET4Gv20144100.9">
    <property type="protein sequence ID" value="AET4Gv20144100.9"/>
    <property type="gene ID" value="AET4Gv20144100"/>
</dbReference>
<organism evidence="6 7">
    <name type="scientific">Aegilops tauschii subsp. strangulata</name>
    <name type="common">Goatgrass</name>
    <dbReference type="NCBI Taxonomy" id="200361"/>
    <lineage>
        <taxon>Eukaryota</taxon>
        <taxon>Viridiplantae</taxon>
        <taxon>Streptophyta</taxon>
        <taxon>Embryophyta</taxon>
        <taxon>Tracheophyta</taxon>
        <taxon>Spermatophyta</taxon>
        <taxon>Magnoliopsida</taxon>
        <taxon>Liliopsida</taxon>
        <taxon>Poales</taxon>
        <taxon>Poaceae</taxon>
        <taxon>BOP clade</taxon>
        <taxon>Pooideae</taxon>
        <taxon>Triticodae</taxon>
        <taxon>Triticeae</taxon>
        <taxon>Triticinae</taxon>
        <taxon>Aegilops</taxon>
    </lineage>
</organism>
<reference evidence="6" key="4">
    <citation type="submission" date="2019-03" db="UniProtKB">
        <authorList>
            <consortium name="EnsemblPlants"/>
        </authorList>
    </citation>
    <scope>IDENTIFICATION</scope>
</reference>